<reference evidence="7" key="1">
    <citation type="submission" date="2022-03" db="EMBL/GenBank/DDBJ databases">
        <authorList>
            <person name="Alioto T."/>
            <person name="Alioto T."/>
            <person name="Gomez Garrido J."/>
        </authorList>
    </citation>
    <scope>NUCLEOTIDE SEQUENCE</scope>
</reference>
<keyword evidence="8" id="KW-1185">Reference proteome</keyword>
<sequence length="234" mass="26041">MVVQAQDVDHLLSDVLFCQPQAPRFGLLKMFHDDQMFTYNFSDHSAIPQKGEFEKWAGQSFPNPTNISYELELCQAFLEVLTEVLENITPEAKADTQVTVLTAHPVTVGSPNTLICFVGNMYPPVLTITWYKNDQEVTEGITYSGYSAVPDPHSQTFSRNYQTFSYLNFTPHSDDTYTCIAHGGGQNATSTVRYWVADSTVPSDLLENVLCGLGIGLGVLFLIVGIVFFYLASR</sequence>
<proteinExistence type="predicted"/>
<dbReference type="Gene3D" id="2.60.40.10">
    <property type="entry name" value="Immunoglobulins"/>
    <property type="match status" value="1"/>
</dbReference>
<keyword evidence="5" id="KW-0472">Membrane</keyword>
<dbReference type="SMART" id="SM00407">
    <property type="entry name" value="IGc1"/>
    <property type="match status" value="1"/>
</dbReference>
<dbReference type="InterPro" id="IPR003597">
    <property type="entry name" value="Ig_C1-set"/>
</dbReference>
<protein>
    <submittedName>
        <fullName evidence="7">HLA class II histocompatibility antigen, DM alpha chain isoform X1</fullName>
    </submittedName>
</protein>
<dbReference type="SUPFAM" id="SSF54452">
    <property type="entry name" value="MHC antigen-recognition domain"/>
    <property type="match status" value="1"/>
</dbReference>
<dbReference type="PANTHER" id="PTHR19944">
    <property type="entry name" value="MHC CLASS II-RELATED"/>
    <property type="match status" value="1"/>
</dbReference>
<keyword evidence="2 5" id="KW-0812">Transmembrane</keyword>
<dbReference type="InterPro" id="IPR011162">
    <property type="entry name" value="MHC_I/II-like_Ag-recog"/>
</dbReference>
<name>A0AAD1SYC5_PELCU</name>
<dbReference type="Gene3D" id="3.10.320.10">
    <property type="entry name" value="Class II Histocompatibility Antigen, M Beta Chain, Chain B, domain 1"/>
    <property type="match status" value="1"/>
</dbReference>
<feature type="transmembrane region" description="Helical" evidence="5">
    <location>
        <begin position="212"/>
        <end position="232"/>
    </location>
</feature>
<dbReference type="InterPro" id="IPR014745">
    <property type="entry name" value="MHC_II_a/b_N"/>
</dbReference>
<feature type="domain" description="Ig-like" evidence="6">
    <location>
        <begin position="90"/>
        <end position="193"/>
    </location>
</feature>
<keyword evidence="4" id="KW-0325">Glycoprotein</keyword>
<dbReference type="GO" id="GO:0006955">
    <property type="term" value="P:immune response"/>
    <property type="evidence" value="ECO:0007669"/>
    <property type="project" value="InterPro"/>
</dbReference>
<gene>
    <name evidence="7" type="ORF">PECUL_23A026786</name>
</gene>
<evidence type="ECO:0000256" key="1">
    <source>
        <dbReference type="ARBA" id="ARBA00004479"/>
    </source>
</evidence>
<evidence type="ECO:0000256" key="4">
    <source>
        <dbReference type="ARBA" id="ARBA00023180"/>
    </source>
</evidence>
<evidence type="ECO:0000256" key="2">
    <source>
        <dbReference type="ARBA" id="ARBA00022692"/>
    </source>
</evidence>
<dbReference type="PROSITE" id="PS50835">
    <property type="entry name" value="IG_LIKE"/>
    <property type="match status" value="1"/>
</dbReference>
<dbReference type="Proteomes" id="UP001295444">
    <property type="component" value="Chromosome 09"/>
</dbReference>
<evidence type="ECO:0000313" key="7">
    <source>
        <dbReference type="EMBL" id="CAH2314535.1"/>
    </source>
</evidence>
<evidence type="ECO:0000256" key="3">
    <source>
        <dbReference type="ARBA" id="ARBA00022989"/>
    </source>
</evidence>
<comment type="subcellular location">
    <subcellularLocation>
        <location evidence="1">Membrane</location>
        <topology evidence="1">Single-pass type I membrane protein</topology>
    </subcellularLocation>
</comment>
<evidence type="ECO:0000256" key="5">
    <source>
        <dbReference type="SAM" id="Phobius"/>
    </source>
</evidence>
<evidence type="ECO:0000259" key="6">
    <source>
        <dbReference type="PROSITE" id="PS50835"/>
    </source>
</evidence>
<accession>A0AAD1SYC5</accession>
<dbReference type="AlphaFoldDB" id="A0AAD1SYC5"/>
<dbReference type="GO" id="GO:0042613">
    <property type="term" value="C:MHC class II protein complex"/>
    <property type="evidence" value="ECO:0007669"/>
    <property type="project" value="InterPro"/>
</dbReference>
<keyword evidence="3 5" id="KW-1133">Transmembrane helix</keyword>
<dbReference type="EMBL" id="OW240920">
    <property type="protein sequence ID" value="CAH2314535.1"/>
    <property type="molecule type" value="Genomic_DNA"/>
</dbReference>
<organism evidence="7 8">
    <name type="scientific">Pelobates cultripes</name>
    <name type="common">Western spadefoot toad</name>
    <dbReference type="NCBI Taxonomy" id="61616"/>
    <lineage>
        <taxon>Eukaryota</taxon>
        <taxon>Metazoa</taxon>
        <taxon>Chordata</taxon>
        <taxon>Craniata</taxon>
        <taxon>Vertebrata</taxon>
        <taxon>Euteleostomi</taxon>
        <taxon>Amphibia</taxon>
        <taxon>Batrachia</taxon>
        <taxon>Anura</taxon>
        <taxon>Pelobatoidea</taxon>
        <taxon>Pelobatidae</taxon>
        <taxon>Pelobates</taxon>
    </lineage>
</organism>
<evidence type="ECO:0000313" key="8">
    <source>
        <dbReference type="Proteomes" id="UP001295444"/>
    </source>
</evidence>
<dbReference type="InterPro" id="IPR050160">
    <property type="entry name" value="MHC/Immunoglobulin"/>
</dbReference>
<dbReference type="GO" id="GO:0019882">
    <property type="term" value="P:antigen processing and presentation"/>
    <property type="evidence" value="ECO:0007669"/>
    <property type="project" value="InterPro"/>
</dbReference>
<dbReference type="SUPFAM" id="SSF48726">
    <property type="entry name" value="Immunoglobulin"/>
    <property type="match status" value="1"/>
</dbReference>
<dbReference type="InterPro" id="IPR013783">
    <property type="entry name" value="Ig-like_fold"/>
</dbReference>
<dbReference type="InterPro" id="IPR007110">
    <property type="entry name" value="Ig-like_dom"/>
</dbReference>
<dbReference type="Pfam" id="PF07654">
    <property type="entry name" value="C1-set"/>
    <property type="match status" value="1"/>
</dbReference>
<dbReference type="PANTHER" id="PTHR19944:SF50">
    <property type="entry name" value="HLA CLASS II HISTOCOMPATIBILITY ANTIGEN, DM ALPHA CHAIN"/>
    <property type="match status" value="1"/>
</dbReference>
<dbReference type="InterPro" id="IPR036179">
    <property type="entry name" value="Ig-like_dom_sf"/>
</dbReference>